<dbReference type="GO" id="GO:0016787">
    <property type="term" value="F:hydrolase activity"/>
    <property type="evidence" value="ECO:0007669"/>
    <property type="project" value="InterPro"/>
</dbReference>
<dbReference type="Pfam" id="PF02129">
    <property type="entry name" value="Peptidase_S15"/>
    <property type="match status" value="1"/>
</dbReference>
<dbReference type="EMBL" id="JAQMWT010000066">
    <property type="protein sequence ID" value="KAJ8611661.1"/>
    <property type="molecule type" value="Genomic_DNA"/>
</dbReference>
<feature type="region of interest" description="Disordered" evidence="1">
    <location>
        <begin position="756"/>
        <end position="798"/>
    </location>
</feature>
<feature type="domain" description="Xaa-Pro dipeptidyl-peptidase-like" evidence="2">
    <location>
        <begin position="798"/>
        <end position="1087"/>
    </location>
</feature>
<evidence type="ECO:0000256" key="1">
    <source>
        <dbReference type="SAM" id="MobiDB-lite"/>
    </source>
</evidence>
<dbReference type="InterPro" id="IPR000383">
    <property type="entry name" value="Xaa-Pro-like_dom"/>
</dbReference>
<keyword evidence="4" id="KW-1185">Reference proteome</keyword>
<protein>
    <recommendedName>
        <fullName evidence="2">Xaa-Pro dipeptidyl-peptidase-like domain-containing protein</fullName>
    </recommendedName>
</protein>
<accession>A0AAD7XQS0</accession>
<feature type="region of interest" description="Disordered" evidence="1">
    <location>
        <begin position="1128"/>
        <end position="1159"/>
    </location>
</feature>
<name>A0AAD7XQS0_9STRA</name>
<gene>
    <name evidence="3" type="ORF">CTAYLR_007880</name>
</gene>
<dbReference type="PANTHER" id="PTHR43358">
    <property type="entry name" value="ALPHA/BETA-HYDROLASE"/>
    <property type="match status" value="1"/>
</dbReference>
<feature type="compositionally biased region" description="Low complexity" evidence="1">
    <location>
        <begin position="965"/>
        <end position="981"/>
    </location>
</feature>
<evidence type="ECO:0000259" key="2">
    <source>
        <dbReference type="Pfam" id="PF02129"/>
    </source>
</evidence>
<dbReference type="AlphaFoldDB" id="A0AAD7XQS0"/>
<dbReference type="Gene3D" id="3.40.50.1820">
    <property type="entry name" value="alpha/beta hydrolase"/>
    <property type="match status" value="1"/>
</dbReference>
<feature type="region of interest" description="Disordered" evidence="1">
    <location>
        <begin position="641"/>
        <end position="660"/>
    </location>
</feature>
<proteinExistence type="predicted"/>
<feature type="region of interest" description="Disordered" evidence="1">
    <location>
        <begin position="962"/>
        <end position="1001"/>
    </location>
</feature>
<dbReference type="Proteomes" id="UP001230188">
    <property type="component" value="Unassembled WGS sequence"/>
</dbReference>
<feature type="compositionally biased region" description="Low complexity" evidence="1">
    <location>
        <begin position="767"/>
        <end position="798"/>
    </location>
</feature>
<evidence type="ECO:0000313" key="3">
    <source>
        <dbReference type="EMBL" id="KAJ8611661.1"/>
    </source>
</evidence>
<dbReference type="InterPro" id="IPR029058">
    <property type="entry name" value="AB_hydrolase_fold"/>
</dbReference>
<organism evidence="3 4">
    <name type="scientific">Chrysophaeum taylorii</name>
    <dbReference type="NCBI Taxonomy" id="2483200"/>
    <lineage>
        <taxon>Eukaryota</taxon>
        <taxon>Sar</taxon>
        <taxon>Stramenopiles</taxon>
        <taxon>Ochrophyta</taxon>
        <taxon>Pelagophyceae</taxon>
        <taxon>Pelagomonadales</taxon>
        <taxon>Pelagomonadaceae</taxon>
        <taxon>Chrysophaeum</taxon>
    </lineage>
</organism>
<dbReference type="SUPFAM" id="SSF53474">
    <property type="entry name" value="alpha/beta-Hydrolases"/>
    <property type="match status" value="1"/>
</dbReference>
<feature type="compositionally biased region" description="Basic and acidic residues" evidence="1">
    <location>
        <begin position="1146"/>
        <end position="1159"/>
    </location>
</feature>
<feature type="region of interest" description="Disordered" evidence="1">
    <location>
        <begin position="336"/>
        <end position="395"/>
    </location>
</feature>
<evidence type="ECO:0000313" key="4">
    <source>
        <dbReference type="Proteomes" id="UP001230188"/>
    </source>
</evidence>
<feature type="compositionally biased region" description="Acidic residues" evidence="1">
    <location>
        <begin position="359"/>
        <end position="375"/>
    </location>
</feature>
<dbReference type="PANTHER" id="PTHR43358:SF4">
    <property type="entry name" value="ALPHA_BETA HYDROLASE FOLD-1 DOMAIN-CONTAINING PROTEIN"/>
    <property type="match status" value="1"/>
</dbReference>
<feature type="compositionally biased region" description="Basic and acidic residues" evidence="1">
    <location>
        <begin position="376"/>
        <end position="394"/>
    </location>
</feature>
<dbReference type="InterPro" id="IPR052920">
    <property type="entry name" value="DNA-binding_regulatory"/>
</dbReference>
<reference evidence="3" key="1">
    <citation type="submission" date="2023-01" db="EMBL/GenBank/DDBJ databases">
        <title>Metagenome sequencing of chrysophaentin producing Chrysophaeum taylorii.</title>
        <authorList>
            <person name="Davison J."/>
            <person name="Bewley C."/>
        </authorList>
    </citation>
    <scope>NUCLEOTIDE SEQUENCE</scope>
    <source>
        <strain evidence="3">NIES-1699</strain>
    </source>
</reference>
<sequence>MPGLPLTSEWAPEVAPKLYYCSLGVPVESLSKKRPTVVEVSDAGCNSAMSQAARQAAAFAEPSWKFHTSMRWSGEARWRVCTSRSEAAVVALVADWRYGDAQARAFAERVEQICSPMLAEMCASAEYGSTAEAMLRREMHNANERRLGMMEPIGSAASCALCGATLASILSLPSPSPRLATPVNCASCGDVVCQECAKPEGESGGSTRCLDCEHARIAGRRHLRLQPPGGSEIAKRFALRALFDERASNDVVDERAFVDLCKAASRHPLVVDRRSLEREIRRLGPGASSTKLPLDYFELQERFRETERDALDFDAARDLLVATCVPPWPARALERTDAPFDDDAPGEPSHDEEPAVDAISDDDDYDDDDDDNESLEDPRGARSPEQPRRRRDESSWWWNPGGSLAAAATGVNARTGWGSLASVDGLARRRVWLELRDAAPRSLQYARDAAEATRVLAYLSTVRQIRRDAPCVLEFRLEPSARSDGLLRGGYPASSSRTVASAAKRPNNGRGESIFLRFETPAATSSWWSALCAARRAARNEGTRRNLERVDRVDYYDRVGVSSVTWINALSRFFVCGIDCGVNGVVCAPAVGPFEGPERPFVTLTAEAANGSSSGIQRSASARAERERLVKKFRGVVADRRVSATANGGPPRRSASDNKLAADASKPLLLRRGGSEGAAPAKVLETFDSDESDSDDDATRLELGDSLPERGFALAGPEVKAAFQALVKVIIRPPRATFDEKRLGARDFAIRPPRGLSVVDAKQQRQSAGSAAASSSSKATSTFWATPPRSASSSSPATPVVVHRDDFAVPNERGLEVRYSLWTPKLANEPPTSKSGDDDRPPCVVYVHGNACSRLGSLSLLRPLALGGLSLCAVDCAGSGNSGGEFVSLGHFERDDVAAVVDDLRRRKLVSRVALWGRSMGASTALLYASTRDPHASAVVADSPYSSLVDLCRELVAKARRRGGRNNNNSAGNTTSTSGARSNDDDAKFDDGDDGGGGPSAGARELVLSAITEAALSLVRSSVKHRAGFDVYDVSPIAHVANMRHSATPVLFVHGARDDFVSPSHSKALHDAHGGDASLLLVPCDHQATRPASAMVHACLFVYDRLVPRSSDRTKYAQLLQALADDGYLGTRDRPRHQNADTPQAPEDHASGLDRSRQARVEHAVLNNLETIRLKKPAR</sequence>
<comment type="caution">
    <text evidence="3">The sequence shown here is derived from an EMBL/GenBank/DDBJ whole genome shotgun (WGS) entry which is preliminary data.</text>
</comment>